<keyword evidence="3" id="KW-1185">Reference proteome</keyword>
<dbReference type="EMBL" id="JAESWA010000004">
    <property type="protein sequence ID" value="MBL4930335.1"/>
    <property type="molecule type" value="Genomic_DNA"/>
</dbReference>
<evidence type="ECO:0000313" key="2">
    <source>
        <dbReference type="EMBL" id="MBL4930335.1"/>
    </source>
</evidence>
<evidence type="ECO:0000313" key="3">
    <source>
        <dbReference type="Proteomes" id="UP000623681"/>
    </source>
</evidence>
<accession>A0A937FA31</accession>
<organism evidence="2 3">
    <name type="scientific">Clostridium paridis</name>
    <dbReference type="NCBI Taxonomy" id="2803863"/>
    <lineage>
        <taxon>Bacteria</taxon>
        <taxon>Bacillati</taxon>
        <taxon>Bacillota</taxon>
        <taxon>Clostridia</taxon>
        <taxon>Eubacteriales</taxon>
        <taxon>Clostridiaceae</taxon>
        <taxon>Clostridium</taxon>
    </lineage>
</organism>
<protein>
    <submittedName>
        <fullName evidence="2">Uncharacterized protein</fullName>
    </submittedName>
</protein>
<dbReference type="RefSeq" id="WP_202765719.1">
    <property type="nucleotide sequence ID" value="NZ_JAESWA010000004.1"/>
</dbReference>
<feature type="region of interest" description="Disordered" evidence="1">
    <location>
        <begin position="1"/>
        <end position="52"/>
    </location>
</feature>
<proteinExistence type="predicted"/>
<sequence>MKNDNRRTFEKKEFLRNGSKTQDQWSKNRENTTLEKPALNESAIEAQKRGFE</sequence>
<feature type="compositionally biased region" description="Basic and acidic residues" evidence="1">
    <location>
        <begin position="1"/>
        <end position="15"/>
    </location>
</feature>
<comment type="caution">
    <text evidence="2">The sequence shown here is derived from an EMBL/GenBank/DDBJ whole genome shotgun (WGS) entry which is preliminary data.</text>
</comment>
<gene>
    <name evidence="2" type="ORF">JK634_00725</name>
</gene>
<dbReference type="Proteomes" id="UP000623681">
    <property type="component" value="Unassembled WGS sequence"/>
</dbReference>
<reference evidence="2" key="1">
    <citation type="submission" date="2021-01" db="EMBL/GenBank/DDBJ databases">
        <title>Genome public.</title>
        <authorList>
            <person name="Liu C."/>
            <person name="Sun Q."/>
        </authorList>
    </citation>
    <scope>NUCLEOTIDE SEQUENCE</scope>
    <source>
        <strain evidence="2">YIM B02565</strain>
    </source>
</reference>
<evidence type="ECO:0000256" key="1">
    <source>
        <dbReference type="SAM" id="MobiDB-lite"/>
    </source>
</evidence>
<name>A0A937FA31_9CLOT</name>
<dbReference type="AlphaFoldDB" id="A0A937FA31"/>